<sequence>MFDMMMMVISLLASRFCLVSSSLGND</sequence>
<accession>A0A0A9ADW6</accession>
<reference evidence="1" key="1">
    <citation type="submission" date="2014-09" db="EMBL/GenBank/DDBJ databases">
        <authorList>
            <person name="Magalhaes I.L.F."/>
            <person name="Oliveira U."/>
            <person name="Santos F.R."/>
            <person name="Vidigal T.H.D.A."/>
            <person name="Brescovit A.D."/>
            <person name="Santos A.J."/>
        </authorList>
    </citation>
    <scope>NUCLEOTIDE SEQUENCE</scope>
    <source>
        <tissue evidence="1">Shoot tissue taken approximately 20 cm above the soil surface</tissue>
    </source>
</reference>
<reference evidence="1" key="2">
    <citation type="journal article" date="2015" name="Data Brief">
        <title>Shoot transcriptome of the giant reed, Arundo donax.</title>
        <authorList>
            <person name="Barrero R.A."/>
            <person name="Guerrero F.D."/>
            <person name="Moolhuijzen P."/>
            <person name="Goolsby J.A."/>
            <person name="Tidwell J."/>
            <person name="Bellgard S.E."/>
            <person name="Bellgard M.I."/>
        </authorList>
    </citation>
    <scope>NUCLEOTIDE SEQUENCE</scope>
    <source>
        <tissue evidence="1">Shoot tissue taken approximately 20 cm above the soil surface</tissue>
    </source>
</reference>
<proteinExistence type="predicted"/>
<name>A0A0A9ADW6_ARUDO</name>
<dbReference type="AlphaFoldDB" id="A0A0A9ADW6"/>
<protein>
    <submittedName>
        <fullName evidence="1">Uncharacterized protein</fullName>
    </submittedName>
</protein>
<evidence type="ECO:0000313" key="1">
    <source>
        <dbReference type="EMBL" id="JAD45292.1"/>
    </source>
</evidence>
<organism evidence="1">
    <name type="scientific">Arundo donax</name>
    <name type="common">Giant reed</name>
    <name type="synonym">Donax arundinaceus</name>
    <dbReference type="NCBI Taxonomy" id="35708"/>
    <lineage>
        <taxon>Eukaryota</taxon>
        <taxon>Viridiplantae</taxon>
        <taxon>Streptophyta</taxon>
        <taxon>Embryophyta</taxon>
        <taxon>Tracheophyta</taxon>
        <taxon>Spermatophyta</taxon>
        <taxon>Magnoliopsida</taxon>
        <taxon>Liliopsida</taxon>
        <taxon>Poales</taxon>
        <taxon>Poaceae</taxon>
        <taxon>PACMAD clade</taxon>
        <taxon>Arundinoideae</taxon>
        <taxon>Arundineae</taxon>
        <taxon>Arundo</taxon>
    </lineage>
</organism>
<dbReference type="EMBL" id="GBRH01252603">
    <property type="protein sequence ID" value="JAD45292.1"/>
    <property type="molecule type" value="Transcribed_RNA"/>
</dbReference>